<dbReference type="GO" id="GO:0003677">
    <property type="term" value="F:DNA binding"/>
    <property type="evidence" value="ECO:0007669"/>
    <property type="project" value="UniProtKB-UniRule"/>
</dbReference>
<evidence type="ECO:0000313" key="13">
    <source>
        <dbReference type="Proteomes" id="UP000036987"/>
    </source>
</evidence>
<dbReference type="Pfam" id="PF02701">
    <property type="entry name" value="Zn_ribbon_Dof"/>
    <property type="match status" value="1"/>
</dbReference>
<feature type="region of interest" description="Disordered" evidence="10">
    <location>
        <begin position="127"/>
        <end position="173"/>
    </location>
</feature>
<evidence type="ECO:0000256" key="3">
    <source>
        <dbReference type="ARBA" id="ARBA00022833"/>
    </source>
</evidence>
<feature type="domain" description="Dof-type" evidence="11">
    <location>
        <begin position="83"/>
        <end position="137"/>
    </location>
</feature>
<dbReference type="GO" id="GO:0003700">
    <property type="term" value="F:DNA-binding transcription factor activity"/>
    <property type="evidence" value="ECO:0007669"/>
    <property type="project" value="UniProtKB-UniRule"/>
</dbReference>
<proteinExistence type="predicted"/>
<evidence type="ECO:0000256" key="9">
    <source>
        <dbReference type="RuleBase" id="RU369094"/>
    </source>
</evidence>
<dbReference type="GO" id="GO:0005634">
    <property type="term" value="C:nucleus"/>
    <property type="evidence" value="ECO:0007669"/>
    <property type="project" value="UniProtKB-SubCell"/>
</dbReference>
<keyword evidence="3 9" id="KW-0862">Zinc</keyword>
<keyword evidence="7 8" id="KW-0539">Nucleus</keyword>
<dbReference type="Proteomes" id="UP000036987">
    <property type="component" value="Unassembled WGS sequence"/>
</dbReference>
<feature type="region of interest" description="Disordered" evidence="10">
    <location>
        <begin position="29"/>
        <end position="50"/>
    </location>
</feature>
<dbReference type="PANTHER" id="PTHR31992:SF313">
    <property type="entry name" value="DOF ZINC FINGER PROTEIN DOF5.7"/>
    <property type="match status" value="1"/>
</dbReference>
<accession>A0A0K9NJ35</accession>
<dbReference type="PROSITE" id="PS50884">
    <property type="entry name" value="ZF_DOF_2"/>
    <property type="match status" value="1"/>
</dbReference>
<feature type="compositionally biased region" description="Low complexity" evidence="10">
    <location>
        <begin position="158"/>
        <end position="173"/>
    </location>
</feature>
<evidence type="ECO:0000256" key="5">
    <source>
        <dbReference type="ARBA" id="ARBA00023125"/>
    </source>
</evidence>
<keyword evidence="5 8" id="KW-0238">DNA-binding</keyword>
<name>A0A0K9NJ35_ZOSMR</name>
<dbReference type="OrthoDB" id="1927254at2759"/>
<dbReference type="PANTHER" id="PTHR31992">
    <property type="entry name" value="DOF ZINC FINGER PROTEIN DOF1.4-RELATED"/>
    <property type="match status" value="1"/>
</dbReference>
<reference evidence="13" key="1">
    <citation type="journal article" date="2016" name="Nature">
        <title>The genome of the seagrass Zostera marina reveals angiosperm adaptation to the sea.</title>
        <authorList>
            <person name="Olsen J.L."/>
            <person name="Rouze P."/>
            <person name="Verhelst B."/>
            <person name="Lin Y.-C."/>
            <person name="Bayer T."/>
            <person name="Collen J."/>
            <person name="Dattolo E."/>
            <person name="De Paoli E."/>
            <person name="Dittami S."/>
            <person name="Maumus F."/>
            <person name="Michel G."/>
            <person name="Kersting A."/>
            <person name="Lauritano C."/>
            <person name="Lohaus R."/>
            <person name="Toepel M."/>
            <person name="Tonon T."/>
            <person name="Vanneste K."/>
            <person name="Amirebrahimi M."/>
            <person name="Brakel J."/>
            <person name="Bostroem C."/>
            <person name="Chovatia M."/>
            <person name="Grimwood J."/>
            <person name="Jenkins J.W."/>
            <person name="Jueterbock A."/>
            <person name="Mraz A."/>
            <person name="Stam W.T."/>
            <person name="Tice H."/>
            <person name="Bornberg-Bauer E."/>
            <person name="Green P.J."/>
            <person name="Pearson G.A."/>
            <person name="Procaccini G."/>
            <person name="Duarte C.M."/>
            <person name="Schmutz J."/>
            <person name="Reusch T.B.H."/>
            <person name="Van de Peer Y."/>
        </authorList>
    </citation>
    <scope>NUCLEOTIDE SEQUENCE [LARGE SCALE GENOMIC DNA]</scope>
    <source>
        <strain evidence="13">cv. Finnish</strain>
    </source>
</reference>
<gene>
    <name evidence="12" type="ORF">ZOSMA_93G00770</name>
</gene>
<evidence type="ECO:0000256" key="8">
    <source>
        <dbReference type="PROSITE-ProRule" id="PRU00071"/>
    </source>
</evidence>
<comment type="subcellular location">
    <subcellularLocation>
        <location evidence="8 9">Nucleus</location>
    </subcellularLocation>
</comment>
<dbReference type="GO" id="GO:0008270">
    <property type="term" value="F:zinc ion binding"/>
    <property type="evidence" value="ECO:0007669"/>
    <property type="project" value="UniProtKB-KW"/>
</dbReference>
<organism evidence="12 13">
    <name type="scientific">Zostera marina</name>
    <name type="common">Eelgrass</name>
    <dbReference type="NCBI Taxonomy" id="29655"/>
    <lineage>
        <taxon>Eukaryota</taxon>
        <taxon>Viridiplantae</taxon>
        <taxon>Streptophyta</taxon>
        <taxon>Embryophyta</taxon>
        <taxon>Tracheophyta</taxon>
        <taxon>Spermatophyta</taxon>
        <taxon>Magnoliopsida</taxon>
        <taxon>Liliopsida</taxon>
        <taxon>Zosteraceae</taxon>
        <taxon>Zostera</taxon>
    </lineage>
</organism>
<comment type="function">
    <text evidence="9">Transcription factor that binds specifically to a 5'-AA[AG]G-3' consensus core sequence.</text>
</comment>
<dbReference type="EMBL" id="LFYR01002156">
    <property type="protein sequence ID" value="KMZ56613.1"/>
    <property type="molecule type" value="Genomic_DNA"/>
</dbReference>
<keyword evidence="6 9" id="KW-0804">Transcription</keyword>
<dbReference type="InterPro" id="IPR003851">
    <property type="entry name" value="Znf_Dof"/>
</dbReference>
<keyword evidence="13" id="KW-1185">Reference proteome</keyword>
<dbReference type="InterPro" id="IPR045174">
    <property type="entry name" value="Dof"/>
</dbReference>
<keyword evidence="1 9" id="KW-0479">Metal-binding</keyword>
<sequence>MVYGSVPGYLDLDPPHSLSWINDHLFSNSPRSGGGDVQRNQLPPRPETGSMHMVIGSIRPASMVEKERSRLPKLTQQPADTPLNCPRCDSINTKFCYFNNYSLSQPRHFCKTCRRYWTRGGALRNVPVGGGCRRNKRGKITTSKSLNNPSNNQQGSNTRATSSGATLSTTGVGAITSSSSSSASAHMYKSPIMSENGGGGILQAAIGQMGGAASSYCYSGLEQWRSPLSFISGLDEIITSAPPSTGILYPFDTTTSGTITQHDLPLKIDETSQRRLNLPRQYLGITSSINDDQYSWGGGGSRSLWTDFPGFNPSSTNNLL</sequence>
<dbReference type="STRING" id="29655.A0A0K9NJ35"/>
<evidence type="ECO:0000256" key="6">
    <source>
        <dbReference type="ARBA" id="ARBA00023163"/>
    </source>
</evidence>
<comment type="caution">
    <text evidence="12">The sequence shown here is derived from an EMBL/GenBank/DDBJ whole genome shotgun (WGS) entry which is preliminary data.</text>
</comment>
<protein>
    <recommendedName>
        <fullName evidence="9">Dof zinc finger protein</fullName>
    </recommendedName>
</protein>
<evidence type="ECO:0000256" key="4">
    <source>
        <dbReference type="ARBA" id="ARBA00023015"/>
    </source>
</evidence>
<evidence type="ECO:0000256" key="2">
    <source>
        <dbReference type="ARBA" id="ARBA00022771"/>
    </source>
</evidence>
<evidence type="ECO:0000259" key="11">
    <source>
        <dbReference type="PROSITE" id="PS50884"/>
    </source>
</evidence>
<feature type="compositionally biased region" description="Polar residues" evidence="10">
    <location>
        <begin position="140"/>
        <end position="157"/>
    </location>
</feature>
<keyword evidence="2 8" id="KW-0863">Zinc-finger</keyword>
<evidence type="ECO:0000256" key="7">
    <source>
        <dbReference type="ARBA" id="ARBA00023242"/>
    </source>
</evidence>
<keyword evidence="4 9" id="KW-0805">Transcription regulation</keyword>
<evidence type="ECO:0000256" key="1">
    <source>
        <dbReference type="ARBA" id="ARBA00022723"/>
    </source>
</evidence>
<evidence type="ECO:0000256" key="10">
    <source>
        <dbReference type="SAM" id="MobiDB-lite"/>
    </source>
</evidence>
<dbReference type="AlphaFoldDB" id="A0A0K9NJ35"/>
<evidence type="ECO:0000313" key="12">
    <source>
        <dbReference type="EMBL" id="KMZ56613.1"/>
    </source>
</evidence>
<dbReference type="PROSITE" id="PS01361">
    <property type="entry name" value="ZF_DOF_1"/>
    <property type="match status" value="1"/>
</dbReference>